<gene>
    <name evidence="1" type="ordered locus">RB4552</name>
</gene>
<organism evidence="1 2">
    <name type="scientific">Rhodopirellula baltica (strain DSM 10527 / NCIMB 13988 / SH1)</name>
    <dbReference type="NCBI Taxonomy" id="243090"/>
    <lineage>
        <taxon>Bacteria</taxon>
        <taxon>Pseudomonadati</taxon>
        <taxon>Planctomycetota</taxon>
        <taxon>Planctomycetia</taxon>
        <taxon>Pirellulales</taxon>
        <taxon>Pirellulaceae</taxon>
        <taxon>Rhodopirellula</taxon>
    </lineage>
</organism>
<dbReference type="AlphaFoldDB" id="Q7USE5"/>
<dbReference type="KEGG" id="rba:RB4552"/>
<keyword evidence="2" id="KW-1185">Reference proteome</keyword>
<reference evidence="1 2" key="1">
    <citation type="journal article" date="2003" name="Proc. Natl. Acad. Sci. U.S.A.">
        <title>Complete genome sequence of the marine planctomycete Pirellula sp. strain 1.</title>
        <authorList>
            <person name="Gloeckner F.O."/>
            <person name="Kube M."/>
            <person name="Bauer M."/>
            <person name="Teeling H."/>
            <person name="Lombardot T."/>
            <person name="Ludwig W."/>
            <person name="Gade D."/>
            <person name="Beck A."/>
            <person name="Borzym K."/>
            <person name="Heitmann K."/>
            <person name="Rabus R."/>
            <person name="Schlesner H."/>
            <person name="Amann R."/>
            <person name="Reinhardt R."/>
        </authorList>
    </citation>
    <scope>NUCLEOTIDE SEQUENCE [LARGE SCALE GENOMIC DNA]</scope>
    <source>
        <strain evidence="2">DSM 10527 / NCIMB 13988 / SH1</strain>
    </source>
</reference>
<sequence length="49" mass="5326">MYVGATTLLKKTTAVRLLPNCLDANNLHVFLEVGRTKTNGRQHAVLSCG</sequence>
<evidence type="ECO:0000313" key="1">
    <source>
        <dbReference type="EMBL" id="CAD73852.1"/>
    </source>
</evidence>
<dbReference type="EnsemblBacteria" id="CAD73852">
    <property type="protein sequence ID" value="CAD73852"/>
    <property type="gene ID" value="RB4552"/>
</dbReference>
<name>Q7USE5_RHOBA</name>
<dbReference type="EMBL" id="BX294140">
    <property type="protein sequence ID" value="CAD73852.1"/>
    <property type="molecule type" value="Genomic_DNA"/>
</dbReference>
<dbReference type="InParanoid" id="Q7USE5"/>
<dbReference type="HOGENOM" id="CLU_3140038_0_0_0"/>
<dbReference type="STRING" id="243090.RB4552"/>
<proteinExistence type="predicted"/>
<accession>Q7USE5</accession>
<evidence type="ECO:0000313" key="2">
    <source>
        <dbReference type="Proteomes" id="UP000001025"/>
    </source>
</evidence>
<dbReference type="Proteomes" id="UP000001025">
    <property type="component" value="Chromosome"/>
</dbReference>
<protein>
    <submittedName>
        <fullName evidence="1">Uncharacterized protein</fullName>
    </submittedName>
</protein>